<keyword evidence="3" id="KW-1185">Reference proteome</keyword>
<gene>
    <name evidence="2" type="ORF">C496_13461</name>
</gene>
<dbReference type="Proteomes" id="UP000011599">
    <property type="component" value="Unassembled WGS sequence"/>
</dbReference>
<evidence type="ECO:0000313" key="2">
    <source>
        <dbReference type="EMBL" id="ELY39688.1"/>
    </source>
</evidence>
<sequence length="86" mass="9569">MTELTVPPDADEEKAAALVREHISVGDVVEIWKRERTDAEDPEHSGAVTSFEPAYLEIDGQSPKNKSVRYDEIDTVIRAKTADEKA</sequence>
<protein>
    <submittedName>
        <fullName evidence="2">Uncharacterized protein</fullName>
    </submittedName>
</protein>
<accession>L9VTU6</accession>
<name>L9VTU6_9EURY</name>
<organism evidence="2 3">
    <name type="scientific">Natronorubrum tibetense GA33</name>
    <dbReference type="NCBI Taxonomy" id="1114856"/>
    <lineage>
        <taxon>Archaea</taxon>
        <taxon>Methanobacteriati</taxon>
        <taxon>Methanobacteriota</taxon>
        <taxon>Stenosarchaea group</taxon>
        <taxon>Halobacteria</taxon>
        <taxon>Halobacteriales</taxon>
        <taxon>Natrialbaceae</taxon>
        <taxon>Natronorubrum</taxon>
    </lineage>
</organism>
<reference evidence="2 3" key="1">
    <citation type="journal article" date="2014" name="PLoS Genet.">
        <title>Phylogenetically driven sequencing of extremely halophilic archaea reveals strategies for static and dynamic osmo-response.</title>
        <authorList>
            <person name="Becker E.A."/>
            <person name="Seitzer P.M."/>
            <person name="Tritt A."/>
            <person name="Larsen D."/>
            <person name="Krusor M."/>
            <person name="Yao A.I."/>
            <person name="Wu D."/>
            <person name="Madern D."/>
            <person name="Eisen J.A."/>
            <person name="Darling A.E."/>
            <person name="Facciotti M.T."/>
        </authorList>
    </citation>
    <scope>NUCLEOTIDE SEQUENCE [LARGE SCALE GENOMIC DNA]</scope>
    <source>
        <strain evidence="2 3">GA33</strain>
    </source>
</reference>
<evidence type="ECO:0000256" key="1">
    <source>
        <dbReference type="SAM" id="MobiDB-lite"/>
    </source>
</evidence>
<dbReference type="PATRIC" id="fig|1114856.3.peg.2802"/>
<dbReference type="EMBL" id="AOHW01000036">
    <property type="protein sequence ID" value="ELY39688.1"/>
    <property type="molecule type" value="Genomic_DNA"/>
</dbReference>
<dbReference type="RefSeq" id="WP_006090618.1">
    <property type="nucleotide sequence ID" value="NZ_AOHW01000036.1"/>
</dbReference>
<evidence type="ECO:0000313" key="3">
    <source>
        <dbReference type="Proteomes" id="UP000011599"/>
    </source>
</evidence>
<dbReference type="AlphaFoldDB" id="L9VTU6"/>
<dbReference type="eggNOG" id="arCOG10759">
    <property type="taxonomic scope" value="Archaea"/>
</dbReference>
<comment type="caution">
    <text evidence="2">The sequence shown here is derived from an EMBL/GenBank/DDBJ whole genome shotgun (WGS) entry which is preliminary data.</text>
</comment>
<dbReference type="OrthoDB" id="155751at2157"/>
<proteinExistence type="predicted"/>
<feature type="region of interest" description="Disordered" evidence="1">
    <location>
        <begin position="36"/>
        <end position="67"/>
    </location>
</feature>